<feature type="binding site" evidence="1">
    <location>
        <position position="318"/>
    </location>
    <ligand>
        <name>Mg(2+)</name>
        <dbReference type="ChEBI" id="CHEBI:18420"/>
        <label>1</label>
    </ligand>
</feature>
<feature type="binding site" evidence="1">
    <location>
        <position position="77"/>
    </location>
    <ligand>
        <name>Mg(2+)</name>
        <dbReference type="ChEBI" id="CHEBI:18420"/>
        <label>1</label>
    </ligand>
</feature>
<feature type="binding site" evidence="1">
    <location>
        <position position="78"/>
    </location>
    <ligand>
        <name>Mg(2+)</name>
        <dbReference type="ChEBI" id="CHEBI:18420"/>
        <label>1</label>
    </ligand>
</feature>
<dbReference type="InterPro" id="IPR050792">
    <property type="entry name" value="ADP-ribosylglycohydrolase"/>
</dbReference>
<dbReference type="GO" id="GO:0016787">
    <property type="term" value="F:hydrolase activity"/>
    <property type="evidence" value="ECO:0007669"/>
    <property type="project" value="UniProtKB-KW"/>
</dbReference>
<feature type="binding site" evidence="1">
    <location>
        <position position="319"/>
    </location>
    <ligand>
        <name>Mg(2+)</name>
        <dbReference type="ChEBI" id="CHEBI:18420"/>
        <label>1</label>
    </ligand>
</feature>
<reference evidence="3 4" key="1">
    <citation type="journal article" date="2012" name="Eukaryot. Cell">
        <title>Draft genome sequence of CBS 2479, the standard type strain of Trichosporon asahii.</title>
        <authorList>
            <person name="Yang R.Y."/>
            <person name="Li H.T."/>
            <person name="Zhu H."/>
            <person name="Zhou G.P."/>
            <person name="Wang M."/>
            <person name="Wang L."/>
        </authorList>
    </citation>
    <scope>NUCLEOTIDE SEQUENCE [LARGE SCALE GENOMIC DNA]</scope>
    <source>
        <strain evidence="4">ATCC 90039 / CBS 2479 / JCM 2466 / KCTC 7840 / NCYC 2677 / UAMH 7654</strain>
    </source>
</reference>
<dbReference type="Gene3D" id="1.10.4080.10">
    <property type="entry name" value="ADP-ribosylation/Crystallin J1"/>
    <property type="match status" value="1"/>
</dbReference>
<dbReference type="InterPro" id="IPR036705">
    <property type="entry name" value="Ribosyl_crysJ1_sf"/>
</dbReference>
<evidence type="ECO:0000256" key="2">
    <source>
        <dbReference type="SAM" id="MobiDB-lite"/>
    </source>
</evidence>
<dbReference type="RefSeq" id="XP_014176450.1">
    <property type="nucleotide sequence ID" value="XM_014320975.1"/>
</dbReference>
<keyword evidence="3" id="KW-0378">Hydrolase</keyword>
<dbReference type="GeneID" id="25989278"/>
<dbReference type="AlphaFoldDB" id="J6ESB6"/>
<comment type="caution">
    <text evidence="3">The sequence shown here is derived from an EMBL/GenBank/DDBJ whole genome shotgun (WGS) entry which is preliminary data.</text>
</comment>
<feature type="binding site" evidence="1">
    <location>
        <position position="316"/>
    </location>
    <ligand>
        <name>Mg(2+)</name>
        <dbReference type="ChEBI" id="CHEBI:18420"/>
        <label>1</label>
    </ligand>
</feature>
<comment type="cofactor">
    <cofactor evidence="1">
        <name>Mg(2+)</name>
        <dbReference type="ChEBI" id="CHEBI:18420"/>
    </cofactor>
    <text evidence="1">Binds 2 magnesium ions per subunit.</text>
</comment>
<sequence>MTADSETRLAKATLEDRIVGTLIGSALGDAVGLYTEFLTKEQAQAAYPSGEFSLLPNATPFKRDFHRLKHRNGEWTDDTDHSLLILLSHLHNGQPDHKDFAARLRVWVEQGLRALDTAPLGLGRTVGSVVSNEGFLDNPYKVAAECWRRGGHQVAANGSLMRTHTLGLAMLYETEADTFEVAARFSAVTHVDPRCVTSCMVGTALVRGLVRGLVTTTDDVDALVRRAVDAFPRIRELLLAEGVYEADDPSLDEDEHAFATSLDALELDGAGIGYVLKALGSSLVVLRRALNQQPTLYSQATSFQPLISELVMHAGDADTNAVTAGAFLGAWAGYKALPWKGGLRHDAWLLGKADSLCLALGVKEGGYDGRSDPDTAPDGGRGFITPEQTKEKFEEIQRRMDADVREFMEAEENAAKERAKKRGWFF</sequence>
<dbReference type="InterPro" id="IPR005502">
    <property type="entry name" value="Ribosyl_crysJ1"/>
</dbReference>
<dbReference type="Pfam" id="PF03747">
    <property type="entry name" value="ADP_ribosyl_GH"/>
    <property type="match status" value="1"/>
</dbReference>
<dbReference type="Proteomes" id="UP000002748">
    <property type="component" value="Unassembled WGS sequence"/>
</dbReference>
<dbReference type="GO" id="GO:0046872">
    <property type="term" value="F:metal ion binding"/>
    <property type="evidence" value="ECO:0007669"/>
    <property type="project" value="UniProtKB-KW"/>
</dbReference>
<dbReference type="VEuPathDB" id="FungiDB:A1Q1_05766"/>
<dbReference type="OrthoDB" id="2021138at2759"/>
<keyword evidence="1" id="KW-0479">Metal-binding</keyword>
<feature type="binding site" evidence="1">
    <location>
        <position position="76"/>
    </location>
    <ligand>
        <name>Mg(2+)</name>
        <dbReference type="ChEBI" id="CHEBI:18420"/>
        <label>1</label>
    </ligand>
</feature>
<proteinExistence type="predicted"/>
<dbReference type="EMBL" id="ALBS01000322">
    <property type="protein sequence ID" value="EJT45617.1"/>
    <property type="molecule type" value="Genomic_DNA"/>
</dbReference>
<evidence type="ECO:0000313" key="3">
    <source>
        <dbReference type="EMBL" id="EJT45617.1"/>
    </source>
</evidence>
<name>J6ESB6_TRIAS</name>
<dbReference type="PANTHER" id="PTHR16222:SF28">
    <property type="entry name" value="ADP-RIBOSYLGLYCOHYDROLASE"/>
    <property type="match status" value="1"/>
</dbReference>
<dbReference type="KEGG" id="tasa:A1Q1_05766"/>
<dbReference type="HOGENOM" id="CLU_024566_9_2_1"/>
<protein>
    <submittedName>
        <fullName evidence="3">ADP-ribosylglycohydrolase, putative</fullName>
    </submittedName>
</protein>
<keyword evidence="1" id="KW-0460">Magnesium</keyword>
<evidence type="ECO:0000256" key="1">
    <source>
        <dbReference type="PIRSR" id="PIRSR605502-1"/>
    </source>
</evidence>
<gene>
    <name evidence="3" type="ORF">A1Q1_05766</name>
</gene>
<accession>J6ESB6</accession>
<dbReference type="SUPFAM" id="SSF101478">
    <property type="entry name" value="ADP-ribosylglycohydrolase"/>
    <property type="match status" value="1"/>
</dbReference>
<evidence type="ECO:0000313" key="4">
    <source>
        <dbReference type="Proteomes" id="UP000002748"/>
    </source>
</evidence>
<organism evidence="3 4">
    <name type="scientific">Trichosporon asahii var. asahii (strain ATCC 90039 / CBS 2479 / JCM 2466 / KCTC 7840 / NBRC 103889/ NCYC 2677 / UAMH 7654)</name>
    <name type="common">Yeast</name>
    <dbReference type="NCBI Taxonomy" id="1186058"/>
    <lineage>
        <taxon>Eukaryota</taxon>
        <taxon>Fungi</taxon>
        <taxon>Dikarya</taxon>
        <taxon>Basidiomycota</taxon>
        <taxon>Agaricomycotina</taxon>
        <taxon>Tremellomycetes</taxon>
        <taxon>Trichosporonales</taxon>
        <taxon>Trichosporonaceae</taxon>
        <taxon>Trichosporon</taxon>
    </lineage>
</organism>
<feature type="region of interest" description="Disordered" evidence="2">
    <location>
        <begin position="368"/>
        <end position="390"/>
    </location>
</feature>
<dbReference type="PANTHER" id="PTHR16222">
    <property type="entry name" value="ADP-RIBOSYLGLYCOHYDROLASE"/>
    <property type="match status" value="1"/>
</dbReference>